<dbReference type="EMBL" id="BARS01027496">
    <property type="protein sequence ID" value="GAG12421.1"/>
    <property type="molecule type" value="Genomic_DNA"/>
</dbReference>
<proteinExistence type="predicted"/>
<comment type="caution">
    <text evidence="1">The sequence shown here is derived from an EMBL/GenBank/DDBJ whole genome shotgun (WGS) entry which is preliminary data.</text>
</comment>
<protein>
    <submittedName>
        <fullName evidence="1">Uncharacterized protein</fullName>
    </submittedName>
</protein>
<evidence type="ECO:0000313" key="1">
    <source>
        <dbReference type="EMBL" id="GAG12421.1"/>
    </source>
</evidence>
<dbReference type="AlphaFoldDB" id="X0WIB3"/>
<reference evidence="1" key="1">
    <citation type="journal article" date="2014" name="Front. Microbiol.">
        <title>High frequency of phylogenetically diverse reductive dehalogenase-homologous genes in deep subseafloor sedimentary metagenomes.</title>
        <authorList>
            <person name="Kawai M."/>
            <person name="Futagami T."/>
            <person name="Toyoda A."/>
            <person name="Takaki Y."/>
            <person name="Nishi S."/>
            <person name="Hori S."/>
            <person name="Arai W."/>
            <person name="Tsubouchi T."/>
            <person name="Morono Y."/>
            <person name="Uchiyama I."/>
            <person name="Ito T."/>
            <person name="Fujiyama A."/>
            <person name="Inagaki F."/>
            <person name="Takami H."/>
        </authorList>
    </citation>
    <scope>NUCLEOTIDE SEQUENCE</scope>
    <source>
        <strain evidence="1">Expedition CK06-06</strain>
    </source>
</reference>
<gene>
    <name evidence="1" type="ORF">S01H1_43187</name>
</gene>
<organism evidence="1">
    <name type="scientific">marine sediment metagenome</name>
    <dbReference type="NCBI Taxonomy" id="412755"/>
    <lineage>
        <taxon>unclassified sequences</taxon>
        <taxon>metagenomes</taxon>
        <taxon>ecological metagenomes</taxon>
    </lineage>
</organism>
<accession>X0WIB3</accession>
<name>X0WIB3_9ZZZZ</name>
<sequence length="112" mass="13591">MGETFFTTNVVFIISNSDNKEKIYDDNLDVDFEAELKIILSDKEVIESGIKEQILREKLLEYKENYPSHIVIRFGQVTNQFKNYLRGMKMYERDKKRISLYLTEEKKKRWRR</sequence>